<dbReference type="AlphaFoldDB" id="A0A679IYN7"/>
<evidence type="ECO:0008006" key="3">
    <source>
        <dbReference type="Google" id="ProtNLM"/>
    </source>
</evidence>
<sequence length="430" mass="46857">MSAPLADPARTGTDRSGAITFDRELKGLTGVAIRGFLLSLVTFGIYRFWYVTELRRYFWNRTVVDGSPAEYTGTGKELFLGFLVAIAILIPVYVLIFVATISVPWLAAFGSLLSFLILFVLGQFAVYRGRRYRASRTLWRGIRLGQDGSAITYALMAIGWSLLTLLTLGLAFPFMRASLERYRINHTLIGSSRMESTARGRSLLLPWLTFYVAVLLPIAAALIAFLVAADFTIPDDLFIPKEGGKPGETEFNSDYDGTPIATFGTLLLSTLGITFPLGLLLIPFYRARETRLFMNAASLGPVRLNSTLKARQFYWPYLVYLLSVIGFVLILGLVIGGGGLLLQAQGMESGFHWALLFGMVFGYLGGALFFAVLYVRVITARLWAAVATTTVVENAGGLDAVLASSRRLGSGLNEGLADALDVGGALEVGF</sequence>
<reference evidence="2" key="1">
    <citation type="submission" date="2019-12" db="EMBL/GenBank/DDBJ databases">
        <authorList>
            <person name="Cremers G."/>
        </authorList>
    </citation>
    <scope>NUCLEOTIDE SEQUENCE</scope>
    <source>
        <strain evidence="2">Mbul1</strain>
    </source>
</reference>
<dbReference type="InterPro" id="IPR010295">
    <property type="entry name" value="DUF898"/>
</dbReference>
<keyword evidence="1" id="KW-0812">Transmembrane</keyword>
<dbReference type="EMBL" id="LR743504">
    <property type="protein sequence ID" value="CAA2104056.1"/>
    <property type="molecule type" value="Genomic_DNA"/>
</dbReference>
<proteinExistence type="predicted"/>
<evidence type="ECO:0000256" key="1">
    <source>
        <dbReference type="SAM" id="Phobius"/>
    </source>
</evidence>
<feature type="transmembrane region" description="Helical" evidence="1">
    <location>
        <begin position="31"/>
        <end position="49"/>
    </location>
</feature>
<feature type="transmembrane region" description="Helical" evidence="1">
    <location>
        <begin position="105"/>
        <end position="126"/>
    </location>
</feature>
<keyword evidence="1" id="KW-1133">Transmembrane helix</keyword>
<organism evidence="2">
    <name type="scientific">Methylobacterium bullatum</name>
    <dbReference type="NCBI Taxonomy" id="570505"/>
    <lineage>
        <taxon>Bacteria</taxon>
        <taxon>Pseudomonadati</taxon>
        <taxon>Pseudomonadota</taxon>
        <taxon>Alphaproteobacteria</taxon>
        <taxon>Hyphomicrobiales</taxon>
        <taxon>Methylobacteriaceae</taxon>
        <taxon>Methylobacterium</taxon>
    </lineage>
</organism>
<feature type="transmembrane region" description="Helical" evidence="1">
    <location>
        <begin position="78"/>
        <end position="98"/>
    </location>
</feature>
<evidence type="ECO:0000313" key="2">
    <source>
        <dbReference type="EMBL" id="CAA2104056.1"/>
    </source>
</evidence>
<dbReference type="Pfam" id="PF05987">
    <property type="entry name" value="DUF898"/>
    <property type="match status" value="1"/>
</dbReference>
<accession>A0A679IYN7</accession>
<gene>
    <name evidence="2" type="ORF">MBUL_02511</name>
</gene>
<name>A0A679IYN7_9HYPH</name>
<feature type="transmembrane region" description="Helical" evidence="1">
    <location>
        <begin position="203"/>
        <end position="228"/>
    </location>
</feature>
<feature type="transmembrane region" description="Helical" evidence="1">
    <location>
        <begin position="317"/>
        <end position="341"/>
    </location>
</feature>
<keyword evidence="1" id="KW-0472">Membrane</keyword>
<protein>
    <recommendedName>
        <fullName evidence="3">Inner membrane protein YjgN</fullName>
    </recommendedName>
</protein>
<feature type="transmembrane region" description="Helical" evidence="1">
    <location>
        <begin position="260"/>
        <end position="285"/>
    </location>
</feature>
<feature type="transmembrane region" description="Helical" evidence="1">
    <location>
        <begin position="353"/>
        <end position="375"/>
    </location>
</feature>